<dbReference type="SUPFAM" id="SSF53474">
    <property type="entry name" value="alpha/beta-Hydrolases"/>
    <property type="match status" value="1"/>
</dbReference>
<evidence type="ECO:0000313" key="2">
    <source>
        <dbReference type="EMBL" id="TSP10922.1"/>
    </source>
</evidence>
<dbReference type="EMBL" id="CP097330">
    <property type="protein sequence ID" value="URF03772.1"/>
    <property type="molecule type" value="Genomic_DNA"/>
</dbReference>
<reference evidence="3" key="2">
    <citation type="journal article" date="2022" name="Microbiol. Resour. Announc.">
        <title>Genome Sequence of Cupriavidus campinensis Strain G5, a Member of a Bacterial Consortium Capable of Polyethylene Degradation.</title>
        <authorList>
            <person name="Schneider B."/>
            <person name="Pfeiffer F."/>
            <person name="Dyall-Smith M."/>
            <person name="Kunte H.J."/>
        </authorList>
    </citation>
    <scope>NUCLEOTIDE SEQUENCE</scope>
    <source>
        <strain evidence="3">G5</strain>
    </source>
</reference>
<reference evidence="2 4" key="1">
    <citation type="submission" date="2019-05" db="EMBL/GenBank/DDBJ databases">
        <title>Whole genome sequence analysis of Cupriavidus campinensis S14E4C strain.</title>
        <authorList>
            <person name="Abbaszade G."/>
            <person name="Szabo A."/>
            <person name="Toumi M."/>
            <person name="Toth E."/>
        </authorList>
    </citation>
    <scope>NUCLEOTIDE SEQUENCE [LARGE SCALE GENOMIC DNA]</scope>
    <source>
        <strain evidence="2 4">S14E4C</strain>
    </source>
</reference>
<feature type="chain" id="PRO_5042297157" description="Alpha/beta hydrolase" evidence="1">
    <location>
        <begin position="20"/>
        <end position="358"/>
    </location>
</feature>
<feature type="signal peptide" evidence="1">
    <location>
        <begin position="1"/>
        <end position="19"/>
    </location>
</feature>
<protein>
    <recommendedName>
        <fullName evidence="6">Alpha/beta hydrolase</fullName>
    </recommendedName>
</protein>
<dbReference type="EMBL" id="VCIZ01000013">
    <property type="protein sequence ID" value="TSP10922.1"/>
    <property type="molecule type" value="Genomic_DNA"/>
</dbReference>
<keyword evidence="4" id="KW-1185">Reference proteome</keyword>
<evidence type="ECO:0000256" key="1">
    <source>
        <dbReference type="SAM" id="SignalP"/>
    </source>
</evidence>
<proteinExistence type="predicted"/>
<gene>
    <name evidence="2" type="ORF">FGG12_20940</name>
    <name evidence="3" type="ORF">M5D45_14895</name>
</gene>
<dbReference type="InterPro" id="IPR029058">
    <property type="entry name" value="AB_hydrolase_fold"/>
</dbReference>
<evidence type="ECO:0000313" key="5">
    <source>
        <dbReference type="Proteomes" id="UP001056132"/>
    </source>
</evidence>
<keyword evidence="1" id="KW-0732">Signal</keyword>
<dbReference type="Proteomes" id="UP000318943">
    <property type="component" value="Unassembled WGS sequence"/>
</dbReference>
<organism evidence="3 5">
    <name type="scientific">Cupriavidus campinensis</name>
    <dbReference type="NCBI Taxonomy" id="151783"/>
    <lineage>
        <taxon>Bacteria</taxon>
        <taxon>Pseudomonadati</taxon>
        <taxon>Pseudomonadota</taxon>
        <taxon>Betaproteobacteria</taxon>
        <taxon>Burkholderiales</taxon>
        <taxon>Burkholderiaceae</taxon>
        <taxon>Cupriavidus</taxon>
    </lineage>
</organism>
<dbReference type="AlphaFoldDB" id="A0AAE9I0K5"/>
<name>A0AAE9I0K5_9BURK</name>
<dbReference type="KEGG" id="ccam:M5D45_14895"/>
<evidence type="ECO:0000313" key="4">
    <source>
        <dbReference type="Proteomes" id="UP000318943"/>
    </source>
</evidence>
<dbReference type="RefSeq" id="WP_144200542.1">
    <property type="nucleotide sequence ID" value="NZ_CP097330.1"/>
</dbReference>
<evidence type="ECO:0000313" key="3">
    <source>
        <dbReference type="EMBL" id="URF03772.1"/>
    </source>
</evidence>
<sequence length="358" mass="38092">MRASSLAWMLALAFLAGCAAKPLVPYSTETPPLVLLPAAAAGVGDGRARFREIFCAILQTRQQTVPDYRPCEEALTRVGTEPPGTGKPADLGPAHRPLVAMVVPGIGFNCFAPWLSPPDAVGRHLRQFGYDGGMLSVDALSSSTHNARQIRDAVMATPLDPAGPRLVLIGYSKGAPDILEALVNYPEILGRVAAVVSAAGAVGGSPLANDAEQYQADLLQHFPGSSCQPGDGGGVMSLRPAIRKAWLAAHPLPAGPRYYSLVTFPEPGRISSILTSSHDKLAQIDPRNDSQMLFYDQVIPGSTLLAYVNADHWALAVPIARTRTTVAALFVTQNAYPREALSEALLRYIDEELAKPAR</sequence>
<dbReference type="PROSITE" id="PS51257">
    <property type="entry name" value="PROKAR_LIPOPROTEIN"/>
    <property type="match status" value="1"/>
</dbReference>
<accession>A0AAE9I0K5</accession>
<dbReference type="Gene3D" id="3.40.50.1820">
    <property type="entry name" value="alpha/beta hydrolase"/>
    <property type="match status" value="1"/>
</dbReference>
<dbReference type="Proteomes" id="UP001056132">
    <property type="component" value="Chromosome 1"/>
</dbReference>
<evidence type="ECO:0008006" key="6">
    <source>
        <dbReference type="Google" id="ProtNLM"/>
    </source>
</evidence>
<reference evidence="3" key="3">
    <citation type="submission" date="2022-05" db="EMBL/GenBank/DDBJ databases">
        <authorList>
            <person name="Kunte H.-J."/>
        </authorList>
    </citation>
    <scope>NUCLEOTIDE SEQUENCE</scope>
    <source>
        <strain evidence="3">G5</strain>
    </source>
</reference>